<dbReference type="Proteomes" id="UP000011081">
    <property type="component" value="Unassembled WGS sequence"/>
</dbReference>
<dbReference type="HOGENOM" id="CLU_1548788_0_0_1"/>
<dbReference type="InParanoid" id="L2GXA2"/>
<dbReference type="AlphaFoldDB" id="L2GXA2"/>
<dbReference type="RefSeq" id="XP_008073634.1">
    <property type="nucleotide sequence ID" value="XM_008075443.1"/>
</dbReference>
<proteinExistence type="predicted"/>
<accession>L2GXA2</accession>
<keyword evidence="2" id="KW-1185">Reference proteome</keyword>
<sequence>MIPNLFLTLKKPNLTHKHIKDTSSSHPKLVTQTHYLLHFITGRITLPFFKKLLLSPKVKEIVVYARNVENFEFVFREFRDLVFVPRKYNTVPSYKDEYVYSDKMQTFEPRIFDCAITSLIRPDLYINEGNKSTKIIRELSGGNGRDLAVNKELMSLVHFGAVSKTKKGYETTF</sequence>
<dbReference type="OrthoDB" id="10296663at2759"/>
<gene>
    <name evidence="1" type="ORF">VCUG_00613</name>
</gene>
<dbReference type="VEuPathDB" id="MicrosporidiaDB:VCUG_00613"/>
<organism evidence="1 2">
    <name type="scientific">Vavraia culicis (isolate floridensis)</name>
    <name type="common">Microsporidian parasite</name>
    <dbReference type="NCBI Taxonomy" id="948595"/>
    <lineage>
        <taxon>Eukaryota</taxon>
        <taxon>Fungi</taxon>
        <taxon>Fungi incertae sedis</taxon>
        <taxon>Microsporidia</taxon>
        <taxon>Pleistophoridae</taxon>
        <taxon>Vavraia</taxon>
    </lineage>
</organism>
<protein>
    <submittedName>
        <fullName evidence="1">Uncharacterized protein</fullName>
    </submittedName>
</protein>
<reference evidence="2" key="1">
    <citation type="submission" date="2011-03" db="EMBL/GenBank/DDBJ databases">
        <title>The genome sequence of Vavraia culicis strain floridensis.</title>
        <authorList>
            <consortium name="The Broad Institute Genome Sequencing Platform"/>
            <person name="Cuomo C."/>
            <person name="Becnel J."/>
            <person name="Sanscrainte N."/>
            <person name="Young S.K."/>
            <person name="Zeng Q."/>
            <person name="Gargeya S."/>
            <person name="Fitzgerald M."/>
            <person name="Haas B."/>
            <person name="Abouelleil A."/>
            <person name="Alvarado L."/>
            <person name="Arachchi H.M."/>
            <person name="Berlin A."/>
            <person name="Chapman S.B."/>
            <person name="Gearin G."/>
            <person name="Goldberg J."/>
            <person name="Griggs A."/>
            <person name="Gujja S."/>
            <person name="Hansen M."/>
            <person name="Heiman D."/>
            <person name="Howarth C."/>
            <person name="Larimer J."/>
            <person name="Lui A."/>
            <person name="MacDonald P.J.P."/>
            <person name="McCowen C."/>
            <person name="Montmayeur A."/>
            <person name="Murphy C."/>
            <person name="Neiman D."/>
            <person name="Pearson M."/>
            <person name="Priest M."/>
            <person name="Roberts A."/>
            <person name="Saif S."/>
            <person name="Shea T."/>
            <person name="Sisk P."/>
            <person name="Stolte C."/>
            <person name="Sykes S."/>
            <person name="Wortman J."/>
            <person name="Nusbaum C."/>
            <person name="Birren B."/>
        </authorList>
    </citation>
    <scope>NUCLEOTIDE SEQUENCE [LARGE SCALE GENOMIC DNA]</scope>
    <source>
        <strain evidence="2">floridensis</strain>
    </source>
</reference>
<dbReference type="GeneID" id="19878498"/>
<dbReference type="EMBL" id="GL877410">
    <property type="protein sequence ID" value="ELA47893.1"/>
    <property type="molecule type" value="Genomic_DNA"/>
</dbReference>
<name>L2GXA2_VAVCU</name>
<evidence type="ECO:0000313" key="2">
    <source>
        <dbReference type="Proteomes" id="UP000011081"/>
    </source>
</evidence>
<evidence type="ECO:0000313" key="1">
    <source>
        <dbReference type="EMBL" id="ELA47893.1"/>
    </source>
</evidence>